<proteinExistence type="predicted"/>
<feature type="region of interest" description="Disordered" evidence="1">
    <location>
        <begin position="1023"/>
        <end position="1043"/>
    </location>
</feature>
<feature type="region of interest" description="Disordered" evidence="1">
    <location>
        <begin position="675"/>
        <end position="709"/>
    </location>
</feature>
<evidence type="ECO:0000313" key="4">
    <source>
        <dbReference type="EMBL" id="CAL4793429.1"/>
    </source>
</evidence>
<organism evidence="3">
    <name type="scientific">Cladocopium goreaui</name>
    <dbReference type="NCBI Taxonomy" id="2562237"/>
    <lineage>
        <taxon>Eukaryota</taxon>
        <taxon>Sar</taxon>
        <taxon>Alveolata</taxon>
        <taxon>Dinophyceae</taxon>
        <taxon>Suessiales</taxon>
        <taxon>Symbiodiniaceae</taxon>
        <taxon>Cladocopium</taxon>
    </lineage>
</organism>
<name>A0A9P1GCV9_9DINO</name>
<dbReference type="EMBL" id="CAMXCT020003768">
    <property type="protein sequence ID" value="CAL1159492.1"/>
    <property type="molecule type" value="Genomic_DNA"/>
</dbReference>
<dbReference type="EMBL" id="CAMXCT030003768">
    <property type="protein sequence ID" value="CAL4793429.1"/>
    <property type="molecule type" value="Genomic_DNA"/>
</dbReference>
<feature type="compositionally biased region" description="Acidic residues" evidence="1">
    <location>
        <begin position="679"/>
        <end position="709"/>
    </location>
</feature>
<reference evidence="3" key="1">
    <citation type="submission" date="2022-10" db="EMBL/GenBank/DDBJ databases">
        <authorList>
            <person name="Chen Y."/>
            <person name="Dougan E. K."/>
            <person name="Chan C."/>
            <person name="Rhodes N."/>
            <person name="Thang M."/>
        </authorList>
    </citation>
    <scope>NUCLEOTIDE SEQUENCE</scope>
</reference>
<gene>
    <name evidence="3" type="ORF">C1SCF055_LOCUS31783</name>
</gene>
<feature type="transmembrane region" description="Helical" evidence="2">
    <location>
        <begin position="139"/>
        <end position="157"/>
    </location>
</feature>
<evidence type="ECO:0000313" key="3">
    <source>
        <dbReference type="EMBL" id="CAI4006117.1"/>
    </source>
</evidence>
<feature type="compositionally biased region" description="Basic and acidic residues" evidence="1">
    <location>
        <begin position="1524"/>
        <end position="1534"/>
    </location>
</feature>
<protein>
    <submittedName>
        <fullName evidence="4">N-acetyltransferase domain-containing protein</fullName>
    </submittedName>
</protein>
<evidence type="ECO:0000256" key="1">
    <source>
        <dbReference type="SAM" id="MobiDB-lite"/>
    </source>
</evidence>
<keyword evidence="2" id="KW-1133">Transmembrane helix</keyword>
<evidence type="ECO:0000256" key="2">
    <source>
        <dbReference type="SAM" id="Phobius"/>
    </source>
</evidence>
<keyword evidence="2" id="KW-0472">Membrane</keyword>
<dbReference type="Proteomes" id="UP001152797">
    <property type="component" value="Unassembled WGS sequence"/>
</dbReference>
<sequence length="1547" mass="173729">MELLPCAPAWLPLQLSHALVVPMLLLAAAHLSLTKTDLQLGLARLREKFQQRKQPLSQGELDRARRFEEELLRVRLEMFQRAHLFALHFLFAYSLAMVLNLMMDPSLASLMQLISPLVGYAMHVSVQAGFVQFKTKNHFRVVQGIAVVCYATFLYGVANEQEYERFCAAERIAGTILMLLCVLLIGMHVTLPISILSSAVVTFKRWQWMGFSNVTPELVWSTLVSHATATWMVFWVSHALQSSIARKLESDDASSLLLASRHVLKGVCDGDLVLDRRSHLIVEDASPLERLLHAREKLSGRNFLDLLLDADGRQRFLHFLQSEAAPKASKAAIPPCLRIALQGADGPVSTDVFCTSCAAAGKDYYLLAFRADPDQVLAPPDALLGAFEVTRQGSEGRQRQRSEGPGSSSEVAEAFNELVQVTLIVSNDNPRMDIEEASLSFCRSRQSRGMPTLRNFIPINHWERVVEFFRSAKERLTAEDNEKQVLRFPSPLVFRIPGSKPRNYIRARSATVGVVEEEDGQPRTYELQLSAFDLTHLRRAREQDLENDDGEKKSSVYFLGDANVGMQNANAFLMKEPHEVPTVQARDPRFRSCDVPQPVAKTAYFFVEPSTESLMDSGVFCSIIRFFLLERMFRRGVAPWGSWVVLRIADQAANEGELDRARRFEEELLRIRLEMFQREEEEDDDDEEDEDEDEDHDDDEEDEEEEEEEDNEAHLFALHFLFAYSLAMVLNLMMDPSLASLMQLISPLVGYAMHVSVQAGFVQFKTKNHFRVVQSIAVVSYTTFLYGVANEQEYERFCAAERVAGTTLMLQCVLLIDMHVTLPISILSSAVVTFKRWQLMGFSNVTPELVWSTLVSHATVTWIVFWVSHALQSSIARKLESDDASSLLLASRHVLKGVCDGDLVLDRRSHLIVEDASPLERLLHAKEKLSGRNFLDLFLDADGRQRFLHFLQSEAAPKASKAAIPPCLRIALQGADGPVSTDVFCTSCAAAGKDYENYLLAFRADPDQVLAPPDAPLGAFEVTRQGSEGRQRQRSEGPGSSSEVAEAFNELVQGQLANWLDFFYSSRRTHRLFNVAISKGMPGVPQVTLIVSNGNPRMDIEEASLSFCRSRQSRGMPTLRNFIPINHWERVVEFFRSAKVAQPDGEAPHLEDKTGFLRNMVGFVEELPEYARASYVNQSVDEQLLEWPCFWCQRVVETLMVWQRRATDLQLEFTIMDDEGNFSRAMENYAVMTADPSVDLLFGPCLGTWNAYAANVVTAGNKVLVQWSITYQRYMGGYRTEVCPYCNYKWFRETDWVDSQSYGNQTDFLFSRRSVSIPAGNNTVTNPDLEFDWERNNRIALTNSIYYALWGIKTAVEAELEPGRDAVWTFAYFEDMYSGFGGYACRSYKAAVDSWGNATTTLIPLKVKGLVWNPLSLDSISADVLVLCGTSSLLGEFLIQASAVHLAFKALFLELPAGVAFWAKMPATTATGSITGPPRSFGDGSTALAVEKEATYETIPIPTVLPNTVDAGVLERLYEAKLKRAQEKSADKPKSSSVIDICPDRED</sequence>
<feature type="region of interest" description="Disordered" evidence="1">
    <location>
        <begin position="1524"/>
        <end position="1547"/>
    </location>
</feature>
<keyword evidence="5" id="KW-1185">Reference proteome</keyword>
<accession>A0A9P1GCV9</accession>
<feature type="transmembrane region" description="Helical" evidence="2">
    <location>
        <begin position="82"/>
        <end position="101"/>
    </location>
</feature>
<comment type="caution">
    <text evidence="3">The sequence shown here is derived from an EMBL/GenBank/DDBJ whole genome shotgun (WGS) entry which is preliminary data.</text>
</comment>
<reference evidence="4 5" key="2">
    <citation type="submission" date="2024-05" db="EMBL/GenBank/DDBJ databases">
        <authorList>
            <person name="Chen Y."/>
            <person name="Shah S."/>
            <person name="Dougan E. K."/>
            <person name="Thang M."/>
            <person name="Chan C."/>
        </authorList>
    </citation>
    <scope>NUCLEOTIDE SEQUENCE [LARGE SCALE GENOMIC DNA]</scope>
</reference>
<dbReference type="EMBL" id="CAMXCT010003768">
    <property type="protein sequence ID" value="CAI4006117.1"/>
    <property type="molecule type" value="Genomic_DNA"/>
</dbReference>
<feature type="transmembrane region" description="Helical" evidence="2">
    <location>
        <begin position="177"/>
        <end position="198"/>
    </location>
</feature>
<keyword evidence="2" id="KW-0812">Transmembrane</keyword>
<evidence type="ECO:0000313" key="5">
    <source>
        <dbReference type="Proteomes" id="UP001152797"/>
    </source>
</evidence>